<gene>
    <name evidence="2" type="primary">CG15699-RA</name>
</gene>
<evidence type="ECO:0000313" key="2">
    <source>
        <dbReference type="EMBL" id="ACS92859.1"/>
    </source>
</evidence>
<dbReference type="AlphaFoldDB" id="C5WLS2"/>
<dbReference type="EMBL" id="BT088887">
    <property type="protein sequence ID" value="ACS92859.1"/>
    <property type="molecule type" value="mRNA"/>
</dbReference>
<accession>C5WLS2</accession>
<evidence type="ECO:0000256" key="1">
    <source>
        <dbReference type="SAM" id="MobiDB-lite"/>
    </source>
</evidence>
<feature type="region of interest" description="Disordered" evidence="1">
    <location>
        <begin position="1"/>
        <end position="21"/>
    </location>
</feature>
<feature type="compositionally biased region" description="Polar residues" evidence="1">
    <location>
        <begin position="1"/>
        <end position="12"/>
    </location>
</feature>
<organism evidence="2">
    <name type="scientific">Drosophila melanogaster</name>
    <name type="common">Fruit fly</name>
    <dbReference type="NCBI Taxonomy" id="7227"/>
    <lineage>
        <taxon>Eukaryota</taxon>
        <taxon>Metazoa</taxon>
        <taxon>Ecdysozoa</taxon>
        <taxon>Arthropoda</taxon>
        <taxon>Hexapoda</taxon>
        <taxon>Insecta</taxon>
        <taxon>Pterygota</taxon>
        <taxon>Neoptera</taxon>
        <taxon>Endopterygota</taxon>
        <taxon>Diptera</taxon>
        <taxon>Brachycera</taxon>
        <taxon>Muscomorpha</taxon>
        <taxon>Ephydroidea</taxon>
        <taxon>Drosophilidae</taxon>
        <taxon>Drosophila</taxon>
        <taxon>Sophophora</taxon>
    </lineage>
</organism>
<feature type="non-terminal residue" evidence="2">
    <location>
        <position position="100"/>
    </location>
</feature>
<reference evidence="2" key="1">
    <citation type="submission" date="2009-07" db="EMBL/GenBank/DDBJ databases">
        <authorList>
            <person name="Carlson J."/>
            <person name="Booth B."/>
            <person name="Frise E."/>
            <person name="Sandler J."/>
            <person name="Wan K."/>
            <person name="Yu C."/>
            <person name="Celniker S."/>
        </authorList>
    </citation>
    <scope>NUCLEOTIDE SEQUENCE</scope>
</reference>
<protein>
    <submittedName>
        <fullName evidence="2">MIP11404p</fullName>
    </submittedName>
</protein>
<name>C5WLS2_DROME</name>
<sequence length="100" mass="11845">MPQETVRQTNNHKYLRNVKNGRASAGRHEHTYVVMPAGKAKSRNFKVNSHSGYPNQSTYNQLTDFHIKSIYFKSLLKYKCFLICEIKWFSLYSKKKKKKK</sequence>
<proteinExistence type="evidence at transcript level"/>